<evidence type="ECO:0000256" key="2">
    <source>
        <dbReference type="ARBA" id="ARBA00023002"/>
    </source>
</evidence>
<keyword evidence="2" id="KW-0560">Oxidoreductase</keyword>
<dbReference type="Gene3D" id="3.40.50.720">
    <property type="entry name" value="NAD(P)-binding Rossmann-like Domain"/>
    <property type="match status" value="1"/>
</dbReference>
<dbReference type="FunFam" id="3.40.50.720:FF:000084">
    <property type="entry name" value="Short-chain dehydrogenase reductase"/>
    <property type="match status" value="1"/>
</dbReference>
<evidence type="ECO:0000256" key="3">
    <source>
        <dbReference type="ARBA" id="ARBA00023027"/>
    </source>
</evidence>
<keyword evidence="5" id="KW-0753">Steroid metabolism</keyword>
<evidence type="ECO:0000313" key="6">
    <source>
        <dbReference type="EMBL" id="WTT22315.1"/>
    </source>
</evidence>
<dbReference type="EMBL" id="CP108222">
    <property type="protein sequence ID" value="WTT22315.1"/>
    <property type="molecule type" value="Genomic_DNA"/>
</dbReference>
<gene>
    <name evidence="6" type="ORF">OHA22_45625</name>
</gene>
<comment type="similarity">
    <text evidence="1">Belongs to the short-chain dehydrogenases/reductases (SDR) family.</text>
</comment>
<dbReference type="PANTHER" id="PTHR43180:SF28">
    <property type="entry name" value="NAD(P)-BINDING ROSSMANN-FOLD SUPERFAMILY PROTEIN"/>
    <property type="match status" value="1"/>
</dbReference>
<dbReference type="GO" id="GO:0016491">
    <property type="term" value="F:oxidoreductase activity"/>
    <property type="evidence" value="ECO:0007669"/>
    <property type="project" value="UniProtKB-KW"/>
</dbReference>
<organism evidence="6">
    <name type="scientific">Streptomyces sp. NBC_00093</name>
    <dbReference type="NCBI Taxonomy" id="2975649"/>
    <lineage>
        <taxon>Bacteria</taxon>
        <taxon>Bacillati</taxon>
        <taxon>Actinomycetota</taxon>
        <taxon>Actinomycetes</taxon>
        <taxon>Kitasatosporales</taxon>
        <taxon>Streptomycetaceae</taxon>
        <taxon>Streptomyces</taxon>
    </lineage>
</organism>
<dbReference type="PRINTS" id="PR00081">
    <property type="entry name" value="GDHRDH"/>
</dbReference>
<protein>
    <submittedName>
        <fullName evidence="6">SDR family oxidoreductase</fullName>
    </submittedName>
</protein>
<dbReference type="AlphaFoldDB" id="A0AAU2ADK9"/>
<dbReference type="PANTHER" id="PTHR43180">
    <property type="entry name" value="3-OXOACYL-(ACYL-CARRIER-PROTEIN) REDUCTASE (AFU_ORTHOLOGUE AFUA_6G11210)"/>
    <property type="match status" value="1"/>
</dbReference>
<sequence length="264" mass="26772">MAEELSGRVAVVTGGAAGLGRATVERLLEDGARVVIADLDEESGKSLASDLGPDVRFRRTDVAVAGQVRELVGFAVAEFGGLHLMVNNAGVSGAMHQSLLDEDFADFPRVLSVNLFGVMTGTQSAARHMAAHGGGSIVNVSSIGGVQAGPGVLSYRASKAAVVHFTKCVALDLAAHDVRVNCVAPGGIPTGLLASATADAGTTERIRAHMAATQPLARLGTPRDVAEAVAYLGGDRSLHVTGTVLTVDGGTTAGLKPIRAATTS</sequence>
<dbReference type="SUPFAM" id="SSF51735">
    <property type="entry name" value="NAD(P)-binding Rossmann-fold domains"/>
    <property type="match status" value="1"/>
</dbReference>
<keyword evidence="4" id="KW-0443">Lipid metabolism</keyword>
<dbReference type="GO" id="GO:0008202">
    <property type="term" value="P:steroid metabolic process"/>
    <property type="evidence" value="ECO:0007669"/>
    <property type="project" value="UniProtKB-KW"/>
</dbReference>
<dbReference type="NCBIfam" id="NF005559">
    <property type="entry name" value="PRK07231.1"/>
    <property type="match status" value="1"/>
</dbReference>
<keyword evidence="3" id="KW-0520">NAD</keyword>
<evidence type="ECO:0000256" key="1">
    <source>
        <dbReference type="ARBA" id="ARBA00006484"/>
    </source>
</evidence>
<accession>A0AAU2ADK9</accession>
<dbReference type="InterPro" id="IPR036291">
    <property type="entry name" value="NAD(P)-bd_dom_sf"/>
</dbReference>
<name>A0AAU2ADK9_9ACTN</name>
<evidence type="ECO:0000256" key="4">
    <source>
        <dbReference type="ARBA" id="ARBA00023098"/>
    </source>
</evidence>
<proteinExistence type="inferred from homology"/>
<evidence type="ECO:0000256" key="5">
    <source>
        <dbReference type="ARBA" id="ARBA00023221"/>
    </source>
</evidence>
<dbReference type="InterPro" id="IPR002347">
    <property type="entry name" value="SDR_fam"/>
</dbReference>
<dbReference type="PRINTS" id="PR00080">
    <property type="entry name" value="SDRFAMILY"/>
</dbReference>
<dbReference type="Pfam" id="PF13561">
    <property type="entry name" value="adh_short_C2"/>
    <property type="match status" value="1"/>
</dbReference>
<reference evidence="6" key="1">
    <citation type="submission" date="2022-10" db="EMBL/GenBank/DDBJ databases">
        <title>The complete genomes of actinobacterial strains from the NBC collection.</title>
        <authorList>
            <person name="Joergensen T.S."/>
            <person name="Alvarez Arevalo M."/>
            <person name="Sterndorff E.B."/>
            <person name="Faurdal D."/>
            <person name="Vuksanovic O."/>
            <person name="Mourched A.-S."/>
            <person name="Charusanti P."/>
            <person name="Shaw S."/>
            <person name="Blin K."/>
            <person name="Weber T."/>
        </authorList>
    </citation>
    <scope>NUCLEOTIDE SEQUENCE</scope>
    <source>
        <strain evidence="6">NBC_00093</strain>
    </source>
</reference>